<protein>
    <submittedName>
        <fullName evidence="1">Uncharacterized protein</fullName>
    </submittedName>
</protein>
<dbReference type="PROSITE" id="PS51340">
    <property type="entry name" value="MOSC"/>
    <property type="match status" value="1"/>
</dbReference>
<dbReference type="RefSeq" id="WP_145109826.1">
    <property type="nucleotide sequence ID" value="NZ_CP036277.1"/>
</dbReference>
<sequence length="263" mass="29760">MWTLSRIALFPIKSLDPLFVDQVTVLPGGGLKGDRQFALFDADGQVINAKKRASIHQIRSTYDLEQQTVMLSSPHLEMSPESFQLSENQPQLETWFSDFFRQPVSLKENTSTGFPDDLEAAGPTVISTQTYEEVARWFPGISVEELRQRFRANIEFTGDLPFCEDRLYAPVDTPVLFRLGEVTFAGSNPCKRCVVPSRVPSTGQTDPQFMKTFILKREETFPSWGALSLFRNMYRLSVNTRLHCLPEGQSARIQCGDPLEILS</sequence>
<dbReference type="AlphaFoldDB" id="A0A518A806"/>
<name>A0A518A806_9PLAN</name>
<keyword evidence="2" id="KW-1185">Reference proteome</keyword>
<dbReference type="InterPro" id="IPR005303">
    <property type="entry name" value="MOCOS_middle"/>
</dbReference>
<dbReference type="SUPFAM" id="SSF141673">
    <property type="entry name" value="MOSC N-terminal domain-like"/>
    <property type="match status" value="1"/>
</dbReference>
<dbReference type="Pfam" id="PF03476">
    <property type="entry name" value="MOSC_N"/>
    <property type="match status" value="1"/>
</dbReference>
<dbReference type="EMBL" id="CP037421">
    <property type="protein sequence ID" value="QDT27988.1"/>
    <property type="molecule type" value="Genomic_DNA"/>
</dbReference>
<dbReference type="InterPro" id="IPR005302">
    <property type="entry name" value="MoCF_Sase_C"/>
</dbReference>
<organism evidence="1 2">
    <name type="scientific">Gimesia panareensis</name>
    <dbReference type="NCBI Taxonomy" id="2527978"/>
    <lineage>
        <taxon>Bacteria</taxon>
        <taxon>Pseudomonadati</taxon>
        <taxon>Planctomycetota</taxon>
        <taxon>Planctomycetia</taxon>
        <taxon>Planctomycetales</taxon>
        <taxon>Planctomycetaceae</taxon>
        <taxon>Gimesia</taxon>
    </lineage>
</organism>
<reference evidence="1 2" key="1">
    <citation type="submission" date="2019-03" db="EMBL/GenBank/DDBJ databases">
        <title>Deep-cultivation of Planctomycetes and their phenomic and genomic characterization uncovers novel biology.</title>
        <authorList>
            <person name="Wiegand S."/>
            <person name="Jogler M."/>
            <person name="Boedeker C."/>
            <person name="Pinto D."/>
            <person name="Vollmers J."/>
            <person name="Rivas-Marin E."/>
            <person name="Kohn T."/>
            <person name="Peeters S.H."/>
            <person name="Heuer A."/>
            <person name="Rast P."/>
            <person name="Oberbeckmann S."/>
            <person name="Bunk B."/>
            <person name="Jeske O."/>
            <person name="Meyerdierks A."/>
            <person name="Storesund J.E."/>
            <person name="Kallscheuer N."/>
            <person name="Luecker S."/>
            <person name="Lage O.M."/>
            <person name="Pohl T."/>
            <person name="Merkel B.J."/>
            <person name="Hornburger P."/>
            <person name="Mueller R.-W."/>
            <person name="Bruemmer F."/>
            <person name="Labrenz M."/>
            <person name="Spormann A.M."/>
            <person name="Op den Camp H."/>
            <person name="Overmann J."/>
            <person name="Amann R."/>
            <person name="Jetten M.S.M."/>
            <person name="Mascher T."/>
            <person name="Medema M.H."/>
            <person name="Devos D.P."/>
            <person name="Kaster A.-K."/>
            <person name="Ovreas L."/>
            <person name="Rohde M."/>
            <person name="Galperin M.Y."/>
            <person name="Jogler C."/>
        </authorList>
    </citation>
    <scope>NUCLEOTIDE SEQUENCE [LARGE SCALE GENOMIC DNA]</scope>
    <source>
        <strain evidence="1 2">Enr10</strain>
    </source>
</reference>
<dbReference type="Proteomes" id="UP000315647">
    <property type="component" value="Chromosome"/>
</dbReference>
<evidence type="ECO:0000313" key="2">
    <source>
        <dbReference type="Proteomes" id="UP000315647"/>
    </source>
</evidence>
<dbReference type="Pfam" id="PF03473">
    <property type="entry name" value="MOSC"/>
    <property type="match status" value="1"/>
</dbReference>
<gene>
    <name evidence="1" type="ORF">Enr10x_33250</name>
</gene>
<dbReference type="SUPFAM" id="SSF50800">
    <property type="entry name" value="PK beta-barrel domain-like"/>
    <property type="match status" value="1"/>
</dbReference>
<accession>A0A518A806</accession>
<dbReference type="GO" id="GO:0030170">
    <property type="term" value="F:pyridoxal phosphate binding"/>
    <property type="evidence" value="ECO:0007669"/>
    <property type="project" value="InterPro"/>
</dbReference>
<accession>A0A517Q8M6</accession>
<dbReference type="InterPro" id="IPR011037">
    <property type="entry name" value="Pyrv_Knase-like_insert_dom_sf"/>
</dbReference>
<proteinExistence type="predicted"/>
<dbReference type="GO" id="GO:0003824">
    <property type="term" value="F:catalytic activity"/>
    <property type="evidence" value="ECO:0007669"/>
    <property type="project" value="InterPro"/>
</dbReference>
<evidence type="ECO:0000313" key="1">
    <source>
        <dbReference type="EMBL" id="QDT27988.1"/>
    </source>
</evidence>
<dbReference type="GO" id="GO:0030151">
    <property type="term" value="F:molybdenum ion binding"/>
    <property type="evidence" value="ECO:0007669"/>
    <property type="project" value="InterPro"/>
</dbReference>